<name>A0A8J8SCS7_9FIRM</name>
<dbReference type="EMBL" id="CP058561">
    <property type="protein sequence ID" value="QUH29994.1"/>
    <property type="molecule type" value="Genomic_DNA"/>
</dbReference>
<sequence length="320" mass="37386">MKSLQEYRNFYNDRLKPKLEDIEKQRTEIRSKRNRALIIYFSIAAIIAIIIISSTRSPFAIFIIFGLIIIGLMIVSSFSGNFNKIFKTEIINEVIKFFGEDLTYTPKEHITEREYKQSNLYGSYDRYNGEDLISGTIFVTDEDERNGNGINVRMSELHTEDRHTDSEGKTHYSTIFKGVFMIVDFNKSFKSSTYVLKDSGILNCIGGKSGTSRVKLEDVEFEKEFEVYSEDQIEARYILTPSFMEKLKGLKDKTKGEMRIAFRNNQMYLTIYTYDNLLEASLGQSLEKFEDLAVYYEQLNFYFSIIEDLSLNNNIWNKDY</sequence>
<dbReference type="RefSeq" id="WP_212690230.1">
    <property type="nucleotide sequence ID" value="NZ_CP058561.1"/>
</dbReference>
<dbReference type="Proteomes" id="UP000677305">
    <property type="component" value="Chromosome"/>
</dbReference>
<organism evidence="2 3">
    <name type="scientific">Vallitalea guaymasensis</name>
    <dbReference type="NCBI Taxonomy" id="1185412"/>
    <lineage>
        <taxon>Bacteria</taxon>
        <taxon>Bacillati</taxon>
        <taxon>Bacillota</taxon>
        <taxon>Clostridia</taxon>
        <taxon>Lachnospirales</taxon>
        <taxon>Vallitaleaceae</taxon>
        <taxon>Vallitalea</taxon>
    </lineage>
</organism>
<keyword evidence="1" id="KW-0812">Transmembrane</keyword>
<evidence type="ECO:0000256" key="1">
    <source>
        <dbReference type="SAM" id="Phobius"/>
    </source>
</evidence>
<evidence type="ECO:0000313" key="2">
    <source>
        <dbReference type="EMBL" id="QUH29994.1"/>
    </source>
</evidence>
<keyword evidence="1" id="KW-1133">Transmembrane helix</keyword>
<proteinExistence type="predicted"/>
<feature type="transmembrane region" description="Helical" evidence="1">
    <location>
        <begin position="59"/>
        <end position="78"/>
    </location>
</feature>
<accession>A0A8J8SCS7</accession>
<dbReference type="KEGG" id="vgu:HYG85_14155"/>
<evidence type="ECO:0000313" key="3">
    <source>
        <dbReference type="Proteomes" id="UP000677305"/>
    </source>
</evidence>
<dbReference type="InterPro" id="IPR021484">
    <property type="entry name" value="DUF3137"/>
</dbReference>
<dbReference type="Pfam" id="PF11335">
    <property type="entry name" value="DUF3137"/>
    <property type="match status" value="1"/>
</dbReference>
<dbReference type="AlphaFoldDB" id="A0A8J8SCS7"/>
<reference evidence="2 3" key="1">
    <citation type="submission" date="2020-07" db="EMBL/GenBank/DDBJ databases">
        <title>Vallitalea guaymasensis genome.</title>
        <authorList>
            <person name="Postec A."/>
        </authorList>
    </citation>
    <scope>NUCLEOTIDE SEQUENCE [LARGE SCALE GENOMIC DNA]</scope>
    <source>
        <strain evidence="2 3">Ra1766G1</strain>
    </source>
</reference>
<keyword evidence="1" id="KW-0472">Membrane</keyword>
<protein>
    <submittedName>
        <fullName evidence="2">DUF3137 domain-containing protein</fullName>
    </submittedName>
</protein>
<keyword evidence="3" id="KW-1185">Reference proteome</keyword>
<feature type="transmembrane region" description="Helical" evidence="1">
    <location>
        <begin position="36"/>
        <end position="53"/>
    </location>
</feature>
<gene>
    <name evidence="2" type="ORF">HYG85_14155</name>
</gene>